<keyword evidence="3" id="KW-1185">Reference proteome</keyword>
<evidence type="ECO:0000313" key="2">
    <source>
        <dbReference type="EMBL" id="GGT79287.1"/>
    </source>
</evidence>
<protein>
    <recommendedName>
        <fullName evidence="1">DUF7848 domain-containing protein</fullName>
    </recommendedName>
</protein>
<reference evidence="2" key="2">
    <citation type="submission" date="2020-09" db="EMBL/GenBank/DDBJ databases">
        <authorList>
            <person name="Sun Q."/>
            <person name="Ohkuma M."/>
        </authorList>
    </citation>
    <scope>NUCLEOTIDE SEQUENCE</scope>
    <source>
        <strain evidence="2">JCM 4125</strain>
    </source>
</reference>
<sequence>MSVRSVIRHEKWTLAPDREPDAEPITYAMTCAVCGQSSDVSEDFAEPQSWVLEHCGKNPSHHTFREIITRAWRTWRHI</sequence>
<proteinExistence type="predicted"/>
<evidence type="ECO:0000313" key="3">
    <source>
        <dbReference type="Proteomes" id="UP000646776"/>
    </source>
</evidence>
<evidence type="ECO:0000259" key="1">
    <source>
        <dbReference type="Pfam" id="PF25232"/>
    </source>
</evidence>
<dbReference type="Pfam" id="PF25232">
    <property type="entry name" value="DUF7848"/>
    <property type="match status" value="1"/>
</dbReference>
<organism evidence="2 3">
    <name type="scientific">Streptomyces phaeofaciens</name>
    <dbReference type="NCBI Taxonomy" id="68254"/>
    <lineage>
        <taxon>Bacteria</taxon>
        <taxon>Bacillati</taxon>
        <taxon>Actinomycetota</taxon>
        <taxon>Actinomycetes</taxon>
        <taxon>Kitasatosporales</taxon>
        <taxon>Streptomycetaceae</taxon>
        <taxon>Streptomyces</taxon>
    </lineage>
</organism>
<accession>A0A918LYX5</accession>
<dbReference type="EMBL" id="BMSA01000024">
    <property type="protein sequence ID" value="GGT79287.1"/>
    <property type="molecule type" value="Genomic_DNA"/>
</dbReference>
<dbReference type="AlphaFoldDB" id="A0A918LYX5"/>
<name>A0A918LYX5_9ACTN</name>
<dbReference type="InterPro" id="IPR057170">
    <property type="entry name" value="DUF7848"/>
</dbReference>
<dbReference type="Proteomes" id="UP000646776">
    <property type="component" value="Unassembled WGS sequence"/>
</dbReference>
<reference evidence="2" key="1">
    <citation type="journal article" date="2014" name="Int. J. Syst. Evol. Microbiol.">
        <title>Complete genome sequence of Corynebacterium casei LMG S-19264T (=DSM 44701T), isolated from a smear-ripened cheese.</title>
        <authorList>
            <consortium name="US DOE Joint Genome Institute (JGI-PGF)"/>
            <person name="Walter F."/>
            <person name="Albersmeier A."/>
            <person name="Kalinowski J."/>
            <person name="Ruckert C."/>
        </authorList>
    </citation>
    <scope>NUCLEOTIDE SEQUENCE</scope>
    <source>
        <strain evidence="2">JCM 4125</strain>
    </source>
</reference>
<gene>
    <name evidence="2" type="ORF">GCM10010226_67140</name>
</gene>
<feature type="domain" description="DUF7848" evidence="1">
    <location>
        <begin position="1"/>
        <end position="77"/>
    </location>
</feature>
<comment type="caution">
    <text evidence="2">The sequence shown here is derived from an EMBL/GenBank/DDBJ whole genome shotgun (WGS) entry which is preliminary data.</text>
</comment>